<sequence length="41" mass="4033">MRRLSRTVVAVAGDGAADVVAGLGGLPKVVPDQLLTGSTPS</sequence>
<protein>
    <submittedName>
        <fullName evidence="1">Uncharacterized protein</fullName>
    </submittedName>
</protein>
<organism evidence="1 2">
    <name type="scientific">Nonomuraea salmonea</name>
    <dbReference type="NCBI Taxonomy" id="46181"/>
    <lineage>
        <taxon>Bacteria</taxon>
        <taxon>Bacillati</taxon>
        <taxon>Actinomycetota</taxon>
        <taxon>Actinomycetes</taxon>
        <taxon>Streptosporangiales</taxon>
        <taxon>Streptosporangiaceae</taxon>
        <taxon>Nonomuraea</taxon>
    </lineage>
</organism>
<proteinExistence type="predicted"/>
<reference evidence="1 2" key="1">
    <citation type="submission" date="2024-09" db="EMBL/GenBank/DDBJ databases">
        <authorList>
            <person name="Sun Q."/>
            <person name="Mori K."/>
        </authorList>
    </citation>
    <scope>NUCLEOTIDE SEQUENCE [LARGE SCALE GENOMIC DNA]</scope>
    <source>
        <strain evidence="1 2">JCM 3324</strain>
    </source>
</reference>
<keyword evidence="2" id="KW-1185">Reference proteome</keyword>
<evidence type="ECO:0000313" key="2">
    <source>
        <dbReference type="Proteomes" id="UP001589568"/>
    </source>
</evidence>
<dbReference type="RefSeq" id="WP_345388260.1">
    <property type="nucleotide sequence ID" value="NZ_BAAAXS010000001.1"/>
</dbReference>
<dbReference type="Proteomes" id="UP001589568">
    <property type="component" value="Unassembled WGS sequence"/>
</dbReference>
<comment type="caution">
    <text evidence="1">The sequence shown here is derived from an EMBL/GenBank/DDBJ whole genome shotgun (WGS) entry which is preliminary data.</text>
</comment>
<dbReference type="EMBL" id="JBHMCF010000002">
    <property type="protein sequence ID" value="MFB9467930.1"/>
    <property type="molecule type" value="Genomic_DNA"/>
</dbReference>
<gene>
    <name evidence="1" type="ORF">ACFFR3_00345</name>
</gene>
<accession>A0ABV5NCA7</accession>
<evidence type="ECO:0000313" key="1">
    <source>
        <dbReference type="EMBL" id="MFB9467930.1"/>
    </source>
</evidence>
<name>A0ABV5NCA7_9ACTN</name>